<dbReference type="AlphaFoldDB" id="A0A0S4KRU3"/>
<dbReference type="KEGG" id="nio:NITINOP_1066"/>
<name>A0A0S4KRU3_9BACT</name>
<evidence type="ECO:0000313" key="2">
    <source>
        <dbReference type="Proteomes" id="UP000066284"/>
    </source>
</evidence>
<gene>
    <name evidence="1" type="ORF">NITINOP_1066</name>
</gene>
<protein>
    <submittedName>
        <fullName evidence="1">Uncharacterized protein</fullName>
    </submittedName>
</protein>
<dbReference type="Proteomes" id="UP000066284">
    <property type="component" value="Chromosome 1"/>
</dbReference>
<dbReference type="EMBL" id="LN885086">
    <property type="protein sequence ID" value="CUQ66041.1"/>
    <property type="molecule type" value="Genomic_DNA"/>
</dbReference>
<sequence length="96" mass="10413">MERTFHLLDQVCDAIQGEAGLKVPEVSTHDPEWLPRNRALSREAAPQRGIDRLSKGEARAASLCLKLGGDVVIEGQGGAHALMLLLSHHDVKVDPI</sequence>
<organism evidence="1 2">
    <name type="scientific">Candidatus Nitrospira inopinata</name>
    <dbReference type="NCBI Taxonomy" id="1715989"/>
    <lineage>
        <taxon>Bacteria</taxon>
        <taxon>Pseudomonadati</taxon>
        <taxon>Nitrospirota</taxon>
        <taxon>Nitrospiria</taxon>
        <taxon>Nitrospirales</taxon>
        <taxon>Nitrospiraceae</taxon>
        <taxon>Nitrospira</taxon>
    </lineage>
</organism>
<keyword evidence="2" id="KW-1185">Reference proteome</keyword>
<proteinExistence type="predicted"/>
<accession>A0A0S4KRU3</accession>
<reference evidence="2" key="1">
    <citation type="submission" date="2015-09" db="EMBL/GenBank/DDBJ databases">
        <authorList>
            <person name="Daims H."/>
        </authorList>
    </citation>
    <scope>NUCLEOTIDE SEQUENCE [LARGE SCALE GENOMIC DNA]</scope>
</reference>
<evidence type="ECO:0000313" key="1">
    <source>
        <dbReference type="EMBL" id="CUQ66041.1"/>
    </source>
</evidence>